<evidence type="ECO:0000313" key="3">
    <source>
        <dbReference type="EMBL" id="SHE97313.1"/>
    </source>
</evidence>
<organism evidence="3 4">
    <name type="scientific">Flavisolibacter ginsengisoli DSM 18119</name>
    <dbReference type="NCBI Taxonomy" id="1121884"/>
    <lineage>
        <taxon>Bacteria</taxon>
        <taxon>Pseudomonadati</taxon>
        <taxon>Bacteroidota</taxon>
        <taxon>Chitinophagia</taxon>
        <taxon>Chitinophagales</taxon>
        <taxon>Chitinophagaceae</taxon>
        <taxon>Flavisolibacter</taxon>
    </lineage>
</organism>
<evidence type="ECO:0000259" key="2">
    <source>
        <dbReference type="Pfam" id="PF03572"/>
    </source>
</evidence>
<gene>
    <name evidence="3" type="ORF">SAMN02745131_01493</name>
</gene>
<sequence>MIAAMKKGYPLILWLFFACSCAVSNKYDPAKKYSPGQLKEDYTLFRNILEESHPSLYWYTSKDSIDYYFDQGARQLNDSLPEYKFRNILSYVVAKIRCGHTTVRSSKAASRYSDRSRSFSLPLSVKAWPDTVMVTSNLNRKDSNVTRGVILRSIEGRPIQSIVDTFFNYLSADGYNLTHKYQTISNGGMFRNMYGSIFGLRRKMNVEYIDTTGSIKAAQIDVYNPTLDSPAHRPVVKRPSARQRRKMEFQAQRNMQVDTAKNLAIMEVNGFSKSYRLRTFFRKSFKKLRKEKVQNLVIDLRGNGGGSVVLSNLLTRYIANAPFKIADSIYAVKRKSKYHKYIEDYFQSRLFLLFMAHKREDGNYHFKYYERKYFSPKKKNHFNGDVYVLTGGNTFSAATLFAKTIKPQDNVTIVGEETGGGAYGNTAWLIPDVELPNTKVRFRLPLFRLIIDKNEVKGRGVIPEVEALPTVQAIMRNEDFKMQKVRQLILEKRQDSAVHGLK</sequence>
<evidence type="ECO:0000256" key="1">
    <source>
        <dbReference type="SAM" id="SignalP"/>
    </source>
</evidence>
<feature type="signal peptide" evidence="1">
    <location>
        <begin position="1"/>
        <end position="22"/>
    </location>
</feature>
<dbReference type="Pfam" id="PF03572">
    <property type="entry name" value="Peptidase_S41"/>
    <property type="match status" value="1"/>
</dbReference>
<proteinExistence type="predicted"/>
<reference evidence="3 4" key="1">
    <citation type="submission" date="2016-11" db="EMBL/GenBank/DDBJ databases">
        <authorList>
            <person name="Jaros S."/>
            <person name="Januszkiewicz K."/>
            <person name="Wedrychowicz H."/>
        </authorList>
    </citation>
    <scope>NUCLEOTIDE SEQUENCE [LARGE SCALE GENOMIC DNA]</scope>
    <source>
        <strain evidence="3 4">DSM 18119</strain>
    </source>
</reference>
<evidence type="ECO:0000313" key="4">
    <source>
        <dbReference type="Proteomes" id="UP000184048"/>
    </source>
</evidence>
<keyword evidence="4" id="KW-1185">Reference proteome</keyword>
<dbReference type="InterPro" id="IPR005151">
    <property type="entry name" value="Tail-specific_protease"/>
</dbReference>
<dbReference type="SUPFAM" id="SSF52096">
    <property type="entry name" value="ClpP/crotonase"/>
    <property type="match status" value="1"/>
</dbReference>
<dbReference type="InterPro" id="IPR029045">
    <property type="entry name" value="ClpP/crotonase-like_dom_sf"/>
</dbReference>
<dbReference type="GO" id="GO:0008236">
    <property type="term" value="F:serine-type peptidase activity"/>
    <property type="evidence" value="ECO:0007669"/>
    <property type="project" value="InterPro"/>
</dbReference>
<dbReference type="GO" id="GO:0007165">
    <property type="term" value="P:signal transduction"/>
    <property type="evidence" value="ECO:0007669"/>
    <property type="project" value="TreeGrafter"/>
</dbReference>
<dbReference type="EMBL" id="FQUU01000005">
    <property type="protein sequence ID" value="SHE97313.1"/>
    <property type="molecule type" value="Genomic_DNA"/>
</dbReference>
<accession>A0A1M4XVK0</accession>
<dbReference type="Proteomes" id="UP000184048">
    <property type="component" value="Unassembled WGS sequence"/>
</dbReference>
<dbReference type="Gene3D" id="3.90.226.10">
    <property type="entry name" value="2-enoyl-CoA Hydratase, Chain A, domain 1"/>
    <property type="match status" value="1"/>
</dbReference>
<dbReference type="STRING" id="1121884.SAMN02745131_01493"/>
<name>A0A1M4XVK0_9BACT</name>
<dbReference type="PANTHER" id="PTHR32060:SF30">
    <property type="entry name" value="CARBOXY-TERMINAL PROCESSING PROTEASE CTPA"/>
    <property type="match status" value="1"/>
</dbReference>
<feature type="domain" description="Tail specific protease" evidence="2">
    <location>
        <begin position="263"/>
        <end position="465"/>
    </location>
</feature>
<dbReference type="GO" id="GO:0006508">
    <property type="term" value="P:proteolysis"/>
    <property type="evidence" value="ECO:0007669"/>
    <property type="project" value="InterPro"/>
</dbReference>
<protein>
    <submittedName>
        <fullName evidence="3">Peptidase family S41</fullName>
    </submittedName>
</protein>
<keyword evidence="1" id="KW-0732">Signal</keyword>
<dbReference type="GO" id="GO:0004175">
    <property type="term" value="F:endopeptidase activity"/>
    <property type="evidence" value="ECO:0007669"/>
    <property type="project" value="TreeGrafter"/>
</dbReference>
<dbReference type="PANTHER" id="PTHR32060">
    <property type="entry name" value="TAIL-SPECIFIC PROTEASE"/>
    <property type="match status" value="1"/>
</dbReference>
<dbReference type="AlphaFoldDB" id="A0A1M4XVK0"/>
<dbReference type="PROSITE" id="PS51257">
    <property type="entry name" value="PROKAR_LIPOPROTEIN"/>
    <property type="match status" value="1"/>
</dbReference>
<feature type="chain" id="PRO_5009908341" evidence="1">
    <location>
        <begin position="23"/>
        <end position="502"/>
    </location>
</feature>
<dbReference type="GO" id="GO:0030288">
    <property type="term" value="C:outer membrane-bounded periplasmic space"/>
    <property type="evidence" value="ECO:0007669"/>
    <property type="project" value="TreeGrafter"/>
</dbReference>